<evidence type="ECO:0000313" key="3">
    <source>
        <dbReference type="EMBL" id="MEJ8281099.1"/>
    </source>
</evidence>
<dbReference type="Proteomes" id="UP001364211">
    <property type="component" value="Unassembled WGS sequence"/>
</dbReference>
<dbReference type="SUPFAM" id="SSF51679">
    <property type="entry name" value="Bacterial luciferase-like"/>
    <property type="match status" value="1"/>
</dbReference>
<dbReference type="PANTHER" id="PTHR43244:SF1">
    <property type="entry name" value="5,10-METHYLENETETRAHYDROMETHANOPTERIN REDUCTASE"/>
    <property type="match status" value="1"/>
</dbReference>
<accession>A0ABU8TAW0</accession>
<dbReference type="InterPro" id="IPR036661">
    <property type="entry name" value="Luciferase-like_sf"/>
</dbReference>
<keyword evidence="4" id="KW-1185">Reference proteome</keyword>
<reference evidence="3 4" key="1">
    <citation type="submission" date="2024-03" db="EMBL/GenBank/DDBJ databases">
        <title>Draft genome sequence of Pseudonocardia sp. DW16-2.</title>
        <authorList>
            <person name="Duangmal K."/>
        </authorList>
    </citation>
    <scope>NUCLEOTIDE SEQUENCE [LARGE SCALE GENOMIC DNA]</scope>
    <source>
        <strain evidence="3 4">DW16-2</strain>
    </source>
</reference>
<keyword evidence="1" id="KW-0560">Oxidoreductase</keyword>
<protein>
    <submittedName>
        <fullName evidence="3">LLM class flavin-dependent oxidoreductase</fullName>
    </submittedName>
</protein>
<name>A0ABU8TAW0_9PSEU</name>
<dbReference type="PANTHER" id="PTHR43244">
    <property type="match status" value="1"/>
</dbReference>
<evidence type="ECO:0000256" key="1">
    <source>
        <dbReference type="ARBA" id="ARBA00023002"/>
    </source>
</evidence>
<dbReference type="InterPro" id="IPR011251">
    <property type="entry name" value="Luciferase-like_dom"/>
</dbReference>
<evidence type="ECO:0000313" key="4">
    <source>
        <dbReference type="Proteomes" id="UP001364211"/>
    </source>
</evidence>
<gene>
    <name evidence="3" type="ORF">WJX68_19305</name>
</gene>
<dbReference type="Gene3D" id="3.20.20.30">
    <property type="entry name" value="Luciferase-like domain"/>
    <property type="match status" value="1"/>
</dbReference>
<sequence length="248" mass="26360">MRLGATLAHLSDAPPYPVVEWARRLAGAGFASLWAPEIIGRGRLVPDPFAALAAAAGATEGPELATGTVQVPLHHPAELAHRMLSLQLVCGDRLALGISPGSTRDDYAALGREHRTRFRTFDENVVRLRELLEHGGDDRARLADPPAARPPLMLGSWGANVEKAARSFDGWLASGYRTTPEEMLAAYGRYRAAGGRRAVAYALPVPAGADLGRLGETLHRYAAAGFDDAVVVIEPGGPDPGRVRALLP</sequence>
<proteinExistence type="predicted"/>
<feature type="domain" description="Luciferase-like" evidence="2">
    <location>
        <begin position="14"/>
        <end position="196"/>
    </location>
</feature>
<dbReference type="Pfam" id="PF00296">
    <property type="entry name" value="Bac_luciferase"/>
    <property type="match status" value="1"/>
</dbReference>
<dbReference type="InterPro" id="IPR050564">
    <property type="entry name" value="F420-G6PD/mer"/>
</dbReference>
<comment type="caution">
    <text evidence="3">The sequence shown here is derived from an EMBL/GenBank/DDBJ whole genome shotgun (WGS) entry which is preliminary data.</text>
</comment>
<evidence type="ECO:0000259" key="2">
    <source>
        <dbReference type="Pfam" id="PF00296"/>
    </source>
</evidence>
<organism evidence="3 4">
    <name type="scientific">Pseudonocardia spirodelae</name>
    <dbReference type="NCBI Taxonomy" id="3133431"/>
    <lineage>
        <taxon>Bacteria</taxon>
        <taxon>Bacillati</taxon>
        <taxon>Actinomycetota</taxon>
        <taxon>Actinomycetes</taxon>
        <taxon>Pseudonocardiales</taxon>
        <taxon>Pseudonocardiaceae</taxon>
        <taxon>Pseudonocardia</taxon>
    </lineage>
</organism>
<dbReference type="EMBL" id="JBBJUP010000016">
    <property type="protein sequence ID" value="MEJ8281099.1"/>
    <property type="molecule type" value="Genomic_DNA"/>
</dbReference>
<dbReference type="RefSeq" id="WP_340292969.1">
    <property type="nucleotide sequence ID" value="NZ_JBBJUP010000016.1"/>
</dbReference>